<feature type="region of interest" description="Disordered" evidence="1">
    <location>
        <begin position="74"/>
        <end position="96"/>
    </location>
</feature>
<comment type="caution">
    <text evidence="2">The sequence shown here is derived from an EMBL/GenBank/DDBJ whole genome shotgun (WGS) entry which is preliminary data.</text>
</comment>
<evidence type="ECO:0000313" key="2">
    <source>
        <dbReference type="EMBL" id="KKM78650.1"/>
    </source>
</evidence>
<reference evidence="2" key="1">
    <citation type="journal article" date="2015" name="Nature">
        <title>Complex archaea that bridge the gap between prokaryotes and eukaryotes.</title>
        <authorList>
            <person name="Spang A."/>
            <person name="Saw J.H."/>
            <person name="Jorgensen S.L."/>
            <person name="Zaremba-Niedzwiedzka K."/>
            <person name="Martijn J."/>
            <person name="Lind A.E."/>
            <person name="van Eijk R."/>
            <person name="Schleper C."/>
            <person name="Guy L."/>
            <person name="Ettema T.J."/>
        </authorList>
    </citation>
    <scope>NUCLEOTIDE SEQUENCE</scope>
</reference>
<protein>
    <submittedName>
        <fullName evidence="2">Uncharacterized protein</fullName>
    </submittedName>
</protein>
<proteinExistence type="predicted"/>
<accession>A0A0F9MPD5</accession>
<dbReference type="AlphaFoldDB" id="A0A0F9MPD5"/>
<sequence>MKALQIIRSEKLRSPGPPGVFIPQGTIERRGIQALTRGTDILNRNITELGAMVQTSERRDTVQYNYALAKSETTKAELDMRSDPDHRSIPGKFSRA</sequence>
<evidence type="ECO:0000256" key="1">
    <source>
        <dbReference type="SAM" id="MobiDB-lite"/>
    </source>
</evidence>
<feature type="region of interest" description="Disordered" evidence="1">
    <location>
        <begin position="1"/>
        <end position="24"/>
    </location>
</feature>
<dbReference type="EMBL" id="LAZR01008459">
    <property type="protein sequence ID" value="KKM78650.1"/>
    <property type="molecule type" value="Genomic_DNA"/>
</dbReference>
<name>A0A0F9MPD5_9ZZZZ</name>
<gene>
    <name evidence="2" type="ORF">LCGC14_1357900</name>
</gene>
<organism evidence="2">
    <name type="scientific">marine sediment metagenome</name>
    <dbReference type="NCBI Taxonomy" id="412755"/>
    <lineage>
        <taxon>unclassified sequences</taxon>
        <taxon>metagenomes</taxon>
        <taxon>ecological metagenomes</taxon>
    </lineage>
</organism>
<feature type="non-terminal residue" evidence="2">
    <location>
        <position position="96"/>
    </location>
</feature>
<feature type="compositionally biased region" description="Basic and acidic residues" evidence="1">
    <location>
        <begin position="74"/>
        <end position="88"/>
    </location>
</feature>